<organism evidence="1 2">
    <name type="scientific">Paenibacillus albilobatus</name>
    <dbReference type="NCBI Taxonomy" id="2716884"/>
    <lineage>
        <taxon>Bacteria</taxon>
        <taxon>Bacillati</taxon>
        <taxon>Bacillota</taxon>
        <taxon>Bacilli</taxon>
        <taxon>Bacillales</taxon>
        <taxon>Paenibacillaceae</taxon>
        <taxon>Paenibacillus</taxon>
    </lineage>
</organism>
<comment type="caution">
    <text evidence="1">The sequence shown here is derived from an EMBL/GenBank/DDBJ whole genome shotgun (WGS) entry which is preliminary data.</text>
</comment>
<dbReference type="Pfam" id="PF07799">
    <property type="entry name" value="DUF1643"/>
    <property type="match status" value="1"/>
</dbReference>
<gene>
    <name evidence="1" type="ORF">J2TS6_29250</name>
</gene>
<dbReference type="AlphaFoldDB" id="A0A919XHF3"/>
<dbReference type="EMBL" id="BORQ01000003">
    <property type="protein sequence ID" value="GIO31784.1"/>
    <property type="molecule type" value="Genomic_DNA"/>
</dbReference>
<reference evidence="1" key="1">
    <citation type="submission" date="2021-03" db="EMBL/GenBank/DDBJ databases">
        <title>Antimicrobial resistance genes in bacteria isolated from Japanese honey, and their potential for conferring macrolide and lincosamide resistance in the American foulbrood pathogen Paenibacillus larvae.</title>
        <authorList>
            <person name="Okamoto M."/>
            <person name="Kumagai M."/>
            <person name="Kanamori H."/>
            <person name="Takamatsu D."/>
        </authorList>
    </citation>
    <scope>NUCLEOTIDE SEQUENCE</scope>
    <source>
        <strain evidence="1">J2TS6</strain>
    </source>
</reference>
<protein>
    <recommendedName>
        <fullName evidence="3">DUF1643 domain-containing protein</fullName>
    </recommendedName>
</protein>
<keyword evidence="2" id="KW-1185">Reference proteome</keyword>
<dbReference type="InterPro" id="IPR012441">
    <property type="entry name" value="DUF1643"/>
</dbReference>
<evidence type="ECO:0000313" key="2">
    <source>
        <dbReference type="Proteomes" id="UP000679779"/>
    </source>
</evidence>
<accession>A0A919XHF3</accession>
<dbReference type="RefSeq" id="WP_160042678.1">
    <property type="nucleotide sequence ID" value="NZ_BORQ01000003.1"/>
</dbReference>
<evidence type="ECO:0008006" key="3">
    <source>
        <dbReference type="Google" id="ProtNLM"/>
    </source>
</evidence>
<evidence type="ECO:0000313" key="1">
    <source>
        <dbReference type="EMBL" id="GIO31784.1"/>
    </source>
</evidence>
<dbReference type="Proteomes" id="UP000679779">
    <property type="component" value="Unassembled WGS sequence"/>
</dbReference>
<name>A0A919XHF3_9BACL</name>
<sequence>MWFVQIANSNQLQIKTGSFEGITGNAAFNSNRSRRYFLEKRWEQGGKILTAIMMNPSNAAHNKSDKTVDQLINVARNQSCHALYVVNVSSVIDGSSSNLNTSKFAYDPINWSFITGAISEAKIVFIGWGLKGHNGILMQQKSNPSIINTFRNALNKTYCYEVLKSTDKKYVNKPLHYVPHPRPLYEQDKYIDVEIQKLNDFEFTRLFIR</sequence>
<proteinExistence type="predicted"/>